<evidence type="ECO:0000313" key="11">
    <source>
        <dbReference type="EMBL" id="EXF75898.1"/>
    </source>
</evidence>
<evidence type="ECO:0000259" key="8">
    <source>
        <dbReference type="Pfam" id="PF12340"/>
    </source>
</evidence>
<dbReference type="OrthoDB" id="3182339at2759"/>
<evidence type="ECO:0000256" key="1">
    <source>
        <dbReference type="ARBA" id="ARBA00000707"/>
    </source>
</evidence>
<dbReference type="SUPFAM" id="SSF52540">
    <property type="entry name" value="P-loop containing nucleoside triphosphate hydrolases"/>
    <property type="match status" value="1"/>
</dbReference>
<name>A0A010RUK9_9PEZI</name>
<dbReference type="HOGENOM" id="CLU_000211_1_0_1"/>
<dbReference type="InterPro" id="IPR022099">
    <property type="entry name" value="DUF3638"/>
</dbReference>
<sequence>MDPSLESPAAVHGALFNHLAMPAKLPQQRDPEKQIQLIESELVQRLAAAAKVMSELPGNVDQCRDVWNSIGKTFAACQHLNTAGRIDKAILFQELHDLGPSGCIVLHIEKQNAGLIIRRSQDPIFNDSVVFEAFEASAKNENVLATKSALLWDFPGIAVAIPFTTFADHHFQSSLATFIEQASLETVKDFAAHSFKAGASVFEYRNTGDPSIITSLLMGILEENGRRVAPVLLRKRVRDDVCWDHAKKPWRRLPYYLILRVCIERFLCLSLSPEQGRLEYKFFMCVLLSTFLDATITFQASTEKVHFLKKKVCRRLVKVDLDRSRSQDRAAISRYDFLFNRLNPIFTTTIDKCSYFLHRAITQTRKSLTKQIPTLPKKASFLEMQLGLRVSYDYIKKVLLSHKAPRRRRQFREIPGEGSVEAPKDHLSHHAQRYHKLTNTETELLASTKDSCAQISQQIFDYIHTAIPLYEGNAEQNSQMLLNVMELWIKMDSIACASFPLLADFHPMFYPQMLDVLLLPQLVDMRRLGMLQDLLSARVKKASASRRNIFEDPSPGCFAERYYKESSDGPVLKDLHGAIIELANNMRDQKQQEWKRKSKEYDELISRIDISACTYIFDEYNPQSRGYHDRNCSKCSMMEKAQSMRINIFEDPLPSDPVVARAVIFELVCPKEFAAYRDTTWWLLRQLATHFDDKGIQPRCRLRDYLQLKSFWRPSQHTLGLASTTKPFHVTHYISVPFPVEWEGGRDGVCRPNALKLGYFDESTSTWPGRVRFRPLFDHQVALVLPKSSPWSTLLETKAYSLSGPGPSSYEVVASQSNCPLGINNHEYLAMQTLMTGKAQRWIVLLAELASTNLNFSSEVTMLLVTHLVLQSGPQDDSGDFLRTTHNIFRDESFCERLVKQIRTRLESLQANWRETYQMDILITLLLRTFALTATNPEPKGFSTIIRAREICLRWVEMLRFETFRAKDVKTARRCQQYALWAAILCKRTYIIHVNQVANFDSLSLQTYIECCITVQDNLVVDVGALPQVLQHAVVSDMKLSYRLSSLVRKSIASAPVIFRIAIMKVWPEADGRPRTISSLQLESDWVVCVIQGHDGWEECMQTVQYNTCTGLLLVNNRPLGKLPKPPEHTEVLTELFGEQALLTRPSDMPGMDYTLTVKHRGYRIDIGYDGSSIVIRATKGQQYLQFIHRSKFKSRDAWDLPGPLLNDCVHWLGKVLIIPNADKWKIGHHYWILDVQNRSCTNESSRLVDTYSPLFTRVARIFSGFEERMHLLVFQPNTGHLSVEIRRLQLLFYVNARRLLESPQLGSEIDLDQDAGTWYGLESKLVLRNPRDIQQRSILTPIGPVEAKQKDDSMLVRVLPRGEYGKFVINRHLGRIESAPEPMLLYMKAQLHAYTSSAFPDPLTERTGTEEALQWLKSGICQPWSPLHIGPVSVLLKIAQLTSQHEYYPTDLKVMKTDRWDVSLTEGIQHEMFRPVVEQILSISAELQSFALVDVDFGVLPPAGDHHLHDRARLRRQVYERSYDNSTDIPKAFDCRYLSRDAPASSDQRHLQVLEIVNFLRTWPQRATTTQCLAQQLSQNILIGGFQESCEKNSLNDRLGIDIAANWGSLVKSCREQQIPFLLMFMLAPMSYGSKTDLSLVKTLAAFAVYEELKAIELPAWVEYRDFQPSQVPQLDNLIQAIGPFKTPAPKNDGDELKSFASAKQLRRMRDEKAAWDLKADNDCRFLAKFLLAQWPCIEPGVADIPKPLLVDIEAALGVVRVEWKRLYQNRDLCAHLSTVQSILDQHRTETDYEAPCFIASEESFGDRLRGGEIPSLRPDLLRKTIPNLHNGGTTNLKEAIKVKITDPRAGRLVESFHHPAHIRQPIKVSSSIMRSSGTNVLAPSWMSAKTTLLPSTGANAELRKIVSNLANSKSLVRQRYAEDLEKSLDAFVARYASKHTKDDTSPDFVSREVSLSILSTQRRYKAIALALEKPDEDFSAECVHWLKAGQLWPAITTVTLLEQLRSTATPVQFGNSVFEALLDFGISITDAQRDLRINHATMRGDAGRYADEMANKGHSNWQPSEHPDWLLLEIEANLMIRPDQVDVALATISPASGCNSVLQMNMGQGKTSCIIPMVAAALANTQNLVRVVVPKALLLQTAQLLQARLGGLLDRQVRHIPFSRRTPTHENLVRAYHKMHRTIMKQAGVMICQPEHNLSFMLSGLQRMVDNRMPEAGPMINVQSWLRTRCRDILDESDYTLAVRTQLIYPSGSQMTVDGHPHRWQVAQDLLRLVDRHMYALAHQFPNSIEVIRRSGGGFPLLFFLRTDVEEALVKLLTSDVLRGDAGILQLQNLDGADRLAVREFLFNERPRDGTLQRIRRLCPDRPSVKQTIYLLRGILVNRILMMTLKKRWNVQYGLHPLRDPIAVPYHAKGVPSEQSEWGHPDVAILFTCLAFYYDGISIAQLTQSLEHLLKSDDPTSEYDKWTQSSARFPEHLKAWNSINVDDGQQLGEIWKALRYNITAIDYFMNNFVFPQHAKQFKIKLQSNGWDIPLFSVHETDQSTQAKPAGQRLAASSSAMTTGFSGTNDNRTMLPLTIMQDDLPGLSHTNAEVLTYLLHDRSRECHRVVGTHGARASEPDLLRELHRRGIRILIDAGAQILEMDNETLAKQWLMVDEKAAAALFFDQSNKPWIIQRSGRKTPLLASPYADDLSKCLVYLDEAHTRGTDLKFPPSARGALTLGLNQSKDHTVQAAMRLRQLGTTQSVTFFAPPEVYQSIVDLHRKPHGVTVNSRDVISWLLDNTCDGIEQLQPLYYSQGIDFCRRMQAAIDNPDFVKDKHHREAYLGTIKQDEHHSLQKLYEPKRKIKGTGEFQAGPDTKIRAFVKELNKRRKAFQDTGRAVHASALQEVEQEREVAFEVETVRQVKKPHHYSALSFPGLHPEVESFAKTGRIPAGAHTFVPAIKSLSKTVIGKKFKVSDRSSRSNLYVTTEFERTVKVSFDLTSDNFLRNVNWILWSRKTEVALIIIPEEAEILLSILKDPAFHCATNLITYAAPVTRKMLHFSDLNFFSIPSLPLDWKAPDWLKIELGIYGGRLYFEWAEYDQLCEFLGIDQSLPLLEYLDQEGSDSDSADTQSGEKHKVYVAPNGLTARPLSFVQEWLAARRRGQDFTSTPMGFIAQGKTLQDDHPFFRQVVIENQEKLFAPIQSKGDDEEDNGDNHIDVFAVDDMGANEEDDSDAHEDEIEYNDSEIGSEVEED</sequence>
<reference evidence="11 12" key="1">
    <citation type="submission" date="2014-02" db="EMBL/GenBank/DDBJ databases">
        <title>The genome sequence of Colletotrichum fioriniae PJ7.</title>
        <authorList>
            <person name="Baroncelli R."/>
            <person name="Thon M.R."/>
        </authorList>
    </citation>
    <scope>NUCLEOTIDE SEQUENCE [LARGE SCALE GENOMIC DNA]</scope>
    <source>
        <strain evidence="11 12">PJ7</strain>
    </source>
</reference>
<evidence type="ECO:0000256" key="7">
    <source>
        <dbReference type="SAM" id="MobiDB-lite"/>
    </source>
</evidence>
<dbReference type="InterPro" id="IPR022105">
    <property type="entry name" value="DUF3645"/>
</dbReference>
<dbReference type="EMBL" id="JARH01000874">
    <property type="protein sequence ID" value="EXF75898.1"/>
    <property type="molecule type" value="Genomic_DNA"/>
</dbReference>
<feature type="compositionally biased region" description="Acidic residues" evidence="7">
    <location>
        <begin position="3211"/>
        <end position="3239"/>
    </location>
</feature>
<evidence type="ECO:0000256" key="3">
    <source>
        <dbReference type="ARBA" id="ARBA00022670"/>
    </source>
</evidence>
<evidence type="ECO:0000313" key="12">
    <source>
        <dbReference type="Proteomes" id="UP000020467"/>
    </source>
</evidence>
<organism evidence="11 12">
    <name type="scientific">Colletotrichum fioriniae PJ7</name>
    <dbReference type="NCBI Taxonomy" id="1445577"/>
    <lineage>
        <taxon>Eukaryota</taxon>
        <taxon>Fungi</taxon>
        <taxon>Dikarya</taxon>
        <taxon>Ascomycota</taxon>
        <taxon>Pezizomycotina</taxon>
        <taxon>Sordariomycetes</taxon>
        <taxon>Hypocreomycetidae</taxon>
        <taxon>Glomerellales</taxon>
        <taxon>Glomerellaceae</taxon>
        <taxon>Colletotrichum</taxon>
        <taxon>Colletotrichum acutatum species complex</taxon>
    </lineage>
</organism>
<dbReference type="GO" id="GO:0006508">
    <property type="term" value="P:proteolysis"/>
    <property type="evidence" value="ECO:0007669"/>
    <property type="project" value="UniProtKB-KW"/>
</dbReference>
<dbReference type="STRING" id="1445577.A0A010RUK9"/>
<evidence type="ECO:0000259" key="9">
    <source>
        <dbReference type="Pfam" id="PF12359"/>
    </source>
</evidence>
<accession>A0A010RUK9</accession>
<feature type="domain" description="DUF3645" evidence="9">
    <location>
        <begin position="2402"/>
        <end position="2434"/>
    </location>
</feature>
<dbReference type="InterPro" id="IPR027417">
    <property type="entry name" value="P-loop_NTPase"/>
</dbReference>
<dbReference type="PANTHER" id="PTHR13367">
    <property type="entry name" value="UBIQUITIN THIOESTERASE"/>
    <property type="match status" value="1"/>
</dbReference>
<evidence type="ECO:0000256" key="4">
    <source>
        <dbReference type="ARBA" id="ARBA00022786"/>
    </source>
</evidence>
<proteinExistence type="predicted"/>
<dbReference type="InterPro" id="IPR046541">
    <property type="entry name" value="DUF6606"/>
</dbReference>
<dbReference type="Pfam" id="PF12359">
    <property type="entry name" value="DUF3645"/>
    <property type="match status" value="1"/>
</dbReference>
<keyword evidence="12" id="KW-1185">Reference proteome</keyword>
<protein>
    <recommendedName>
        <fullName evidence="2">ubiquitinyl hydrolase 1</fullName>
        <ecNumber evidence="2">3.4.19.12</ecNumber>
    </recommendedName>
</protein>
<keyword evidence="3" id="KW-0645">Protease</keyword>
<keyword evidence="6" id="KW-0788">Thiol protease</keyword>
<dbReference type="GO" id="GO:0004843">
    <property type="term" value="F:cysteine-type deubiquitinase activity"/>
    <property type="evidence" value="ECO:0007669"/>
    <property type="project" value="UniProtKB-EC"/>
</dbReference>
<comment type="catalytic activity">
    <reaction evidence="1">
        <text>Thiol-dependent hydrolysis of ester, thioester, amide, peptide and isopeptide bonds formed by the C-terminal Gly of ubiquitin (a 76-residue protein attached to proteins as an intracellular targeting signal).</text>
        <dbReference type="EC" id="3.4.19.12"/>
    </reaction>
</comment>
<dbReference type="EC" id="3.4.19.12" evidence="2"/>
<evidence type="ECO:0000259" key="10">
    <source>
        <dbReference type="Pfam" id="PF20255"/>
    </source>
</evidence>
<evidence type="ECO:0000256" key="6">
    <source>
        <dbReference type="ARBA" id="ARBA00022807"/>
    </source>
</evidence>
<feature type="region of interest" description="Disordered" evidence="7">
    <location>
        <begin position="3188"/>
        <end position="3239"/>
    </location>
</feature>
<gene>
    <name evidence="11" type="ORF">CFIO01_00383</name>
</gene>
<evidence type="ECO:0000256" key="2">
    <source>
        <dbReference type="ARBA" id="ARBA00012759"/>
    </source>
</evidence>
<keyword evidence="4" id="KW-0833">Ubl conjugation pathway</keyword>
<dbReference type="PANTHER" id="PTHR13367:SF32">
    <property type="entry name" value="DUF6606 DOMAIN-CONTAINING PROTEIN"/>
    <property type="match status" value="1"/>
</dbReference>
<feature type="domain" description="DUF3638" evidence="8">
    <location>
        <begin position="2060"/>
        <end position="2283"/>
    </location>
</feature>
<evidence type="ECO:0000256" key="5">
    <source>
        <dbReference type="ARBA" id="ARBA00022801"/>
    </source>
</evidence>
<feature type="domain" description="DUF6606" evidence="10">
    <location>
        <begin position="15"/>
        <end position="292"/>
    </location>
</feature>
<dbReference type="KEGG" id="cfj:CFIO01_00383"/>
<dbReference type="Pfam" id="PF12340">
    <property type="entry name" value="DUF3638"/>
    <property type="match status" value="1"/>
</dbReference>
<dbReference type="InterPro" id="IPR051346">
    <property type="entry name" value="OTU_Deubiquitinase"/>
</dbReference>
<keyword evidence="5" id="KW-0378">Hydrolase</keyword>
<dbReference type="Proteomes" id="UP000020467">
    <property type="component" value="Unassembled WGS sequence"/>
</dbReference>
<dbReference type="eggNOG" id="ENOG502QUFK">
    <property type="taxonomic scope" value="Eukaryota"/>
</dbReference>
<dbReference type="Pfam" id="PF20255">
    <property type="entry name" value="DUF6606"/>
    <property type="match status" value="1"/>
</dbReference>
<comment type="caution">
    <text evidence="11">The sequence shown here is derived from an EMBL/GenBank/DDBJ whole genome shotgun (WGS) entry which is preliminary data.</text>
</comment>